<dbReference type="Proteomes" id="UP000034022">
    <property type="component" value="Unassembled WGS sequence"/>
</dbReference>
<proteinExistence type="predicted"/>
<comment type="caution">
    <text evidence="2">The sequence shown here is derived from an EMBL/GenBank/DDBJ whole genome shotgun (WGS) entry which is preliminary data.</text>
</comment>
<gene>
    <name evidence="2" type="ORF">US91_C0001G0024</name>
</gene>
<evidence type="ECO:0000313" key="2">
    <source>
        <dbReference type="EMBL" id="KKQ71097.1"/>
    </source>
</evidence>
<evidence type="ECO:0000313" key="3">
    <source>
        <dbReference type="Proteomes" id="UP000034022"/>
    </source>
</evidence>
<evidence type="ECO:0000256" key="1">
    <source>
        <dbReference type="SAM" id="SignalP"/>
    </source>
</evidence>
<keyword evidence="1" id="KW-0732">Signal</keyword>
<dbReference type="AlphaFoldDB" id="A0A0G0JX18"/>
<reference evidence="2 3" key="1">
    <citation type="journal article" date="2015" name="Nature">
        <title>rRNA introns, odd ribosomes, and small enigmatic genomes across a large radiation of phyla.</title>
        <authorList>
            <person name="Brown C.T."/>
            <person name="Hug L.A."/>
            <person name="Thomas B.C."/>
            <person name="Sharon I."/>
            <person name="Castelle C.J."/>
            <person name="Singh A."/>
            <person name="Wilkins M.J."/>
            <person name="Williams K.H."/>
            <person name="Banfield J.F."/>
        </authorList>
    </citation>
    <scope>NUCLEOTIDE SEQUENCE [LARGE SCALE GENOMIC DNA]</scope>
</reference>
<dbReference type="EMBL" id="LBUU01000001">
    <property type="protein sequence ID" value="KKQ71097.1"/>
    <property type="molecule type" value="Genomic_DNA"/>
</dbReference>
<protein>
    <recommendedName>
        <fullName evidence="4">DUF5667 domain-containing protein</fullName>
    </recommendedName>
</protein>
<accession>A0A0G0JX18</accession>
<name>A0A0G0JX18_9BACT</name>
<feature type="signal peptide" evidence="1">
    <location>
        <begin position="1"/>
        <end position="20"/>
    </location>
</feature>
<evidence type="ECO:0008006" key="4">
    <source>
        <dbReference type="Google" id="ProtNLM"/>
    </source>
</evidence>
<feature type="chain" id="PRO_5002533016" description="DUF5667 domain-containing protein" evidence="1">
    <location>
        <begin position="21"/>
        <end position="184"/>
    </location>
</feature>
<organism evidence="2 3">
    <name type="scientific">Candidatus Falkowbacteria bacterium GW2011_GWE1_38_31</name>
    <dbReference type="NCBI Taxonomy" id="1618638"/>
    <lineage>
        <taxon>Bacteria</taxon>
        <taxon>Candidatus Falkowiibacteriota</taxon>
    </lineage>
</organism>
<sequence length="184" mass="21651">MNFLKCTVMAIVFSFLFAGAGFCSERKDFDQEKFNKAIVTDIIYLSAIIIDARKKNDVSMECEFRSLRQDKYESYFAQPKKDEWLTVAYAVSYFQEALEQEKLCSSNQQKNRYNFLRYEYFGRMQDTIFAELEKCITAMVSTPDDPFAYRYTGTYINILSEFDKHMSPEELTRLSQLKAISDNR</sequence>